<organism evidence="1 2">
    <name type="scientific">Paxillus rubicundulus Ve08.2h10</name>
    <dbReference type="NCBI Taxonomy" id="930991"/>
    <lineage>
        <taxon>Eukaryota</taxon>
        <taxon>Fungi</taxon>
        <taxon>Dikarya</taxon>
        <taxon>Basidiomycota</taxon>
        <taxon>Agaricomycotina</taxon>
        <taxon>Agaricomycetes</taxon>
        <taxon>Agaricomycetidae</taxon>
        <taxon>Boletales</taxon>
        <taxon>Paxilineae</taxon>
        <taxon>Paxillaceae</taxon>
        <taxon>Paxillus</taxon>
    </lineage>
</organism>
<dbReference type="HOGENOM" id="CLU_2794683_0_0_1"/>
<sequence>MGIDLALVNRRVEAHTREDWQAFRDSLLSRISDETLRRVDEDVVNEYTLGNNNAGEIEGPVGELACFY</sequence>
<protein>
    <submittedName>
        <fullName evidence="1">Uncharacterized protein</fullName>
    </submittedName>
</protein>
<dbReference type="EMBL" id="KN824861">
    <property type="protein sequence ID" value="KIK99396.1"/>
    <property type="molecule type" value="Genomic_DNA"/>
</dbReference>
<reference evidence="1 2" key="1">
    <citation type="submission" date="2014-04" db="EMBL/GenBank/DDBJ databases">
        <authorList>
            <consortium name="DOE Joint Genome Institute"/>
            <person name="Kuo A."/>
            <person name="Kohler A."/>
            <person name="Jargeat P."/>
            <person name="Nagy L.G."/>
            <person name="Floudas D."/>
            <person name="Copeland A."/>
            <person name="Barry K.W."/>
            <person name="Cichocki N."/>
            <person name="Veneault-Fourrey C."/>
            <person name="LaButti K."/>
            <person name="Lindquist E.A."/>
            <person name="Lipzen A."/>
            <person name="Lundell T."/>
            <person name="Morin E."/>
            <person name="Murat C."/>
            <person name="Sun H."/>
            <person name="Tunlid A."/>
            <person name="Henrissat B."/>
            <person name="Grigoriev I.V."/>
            <person name="Hibbett D.S."/>
            <person name="Martin F."/>
            <person name="Nordberg H.P."/>
            <person name="Cantor M.N."/>
            <person name="Hua S.X."/>
        </authorList>
    </citation>
    <scope>NUCLEOTIDE SEQUENCE [LARGE SCALE GENOMIC DNA]</scope>
    <source>
        <strain evidence="1 2">Ve08.2h10</strain>
    </source>
</reference>
<keyword evidence="2" id="KW-1185">Reference proteome</keyword>
<evidence type="ECO:0000313" key="1">
    <source>
        <dbReference type="EMBL" id="KIK99396.1"/>
    </source>
</evidence>
<reference evidence="2" key="2">
    <citation type="submission" date="2015-01" db="EMBL/GenBank/DDBJ databases">
        <title>Evolutionary Origins and Diversification of the Mycorrhizal Mutualists.</title>
        <authorList>
            <consortium name="DOE Joint Genome Institute"/>
            <consortium name="Mycorrhizal Genomics Consortium"/>
            <person name="Kohler A."/>
            <person name="Kuo A."/>
            <person name="Nagy L.G."/>
            <person name="Floudas D."/>
            <person name="Copeland A."/>
            <person name="Barry K.W."/>
            <person name="Cichocki N."/>
            <person name="Veneault-Fourrey C."/>
            <person name="LaButti K."/>
            <person name="Lindquist E.A."/>
            <person name="Lipzen A."/>
            <person name="Lundell T."/>
            <person name="Morin E."/>
            <person name="Murat C."/>
            <person name="Riley R."/>
            <person name="Ohm R."/>
            <person name="Sun H."/>
            <person name="Tunlid A."/>
            <person name="Henrissat B."/>
            <person name="Grigoriev I.V."/>
            <person name="Hibbett D.S."/>
            <person name="Martin F."/>
        </authorList>
    </citation>
    <scope>NUCLEOTIDE SEQUENCE [LARGE SCALE GENOMIC DNA]</scope>
    <source>
        <strain evidence="2">Ve08.2h10</strain>
    </source>
</reference>
<accession>A0A0D0E4Q5</accession>
<dbReference type="AlphaFoldDB" id="A0A0D0E4Q5"/>
<dbReference type="InParanoid" id="A0A0D0E4Q5"/>
<dbReference type="Proteomes" id="UP000054538">
    <property type="component" value="Unassembled WGS sequence"/>
</dbReference>
<name>A0A0D0E4Q5_9AGAM</name>
<evidence type="ECO:0000313" key="2">
    <source>
        <dbReference type="Proteomes" id="UP000054538"/>
    </source>
</evidence>
<gene>
    <name evidence="1" type="ORF">PAXRUDRAFT_822812</name>
</gene>
<proteinExistence type="predicted"/>
<dbReference type="OrthoDB" id="2645319at2759"/>